<keyword evidence="3" id="KW-1185">Reference proteome</keyword>
<dbReference type="RefSeq" id="WP_265557644.1">
    <property type="nucleotide sequence ID" value="NZ_CP092471.1"/>
</dbReference>
<proteinExistence type="predicted"/>
<evidence type="ECO:0000256" key="1">
    <source>
        <dbReference type="SAM" id="Phobius"/>
    </source>
</evidence>
<dbReference type="EMBL" id="CP092471">
    <property type="protein sequence ID" value="UVI38477.1"/>
    <property type="molecule type" value="Genomic_DNA"/>
</dbReference>
<sequence length="140" mass="15180">MSKHLTRQLVAEQAIVHGRFVQPTKVDRSFEMPKVLYGVTVALYLGFIAIMGIGLQSPGLLIPMVIFALFIVAGFGLPALWTRLEPDHGTPQMPLDTLLRRGIATHTGHLPGRDAAVQMLMLPALIFAWGLVTVAIAATV</sequence>
<keyword evidence="1" id="KW-0812">Transmembrane</keyword>
<keyword evidence="1" id="KW-1133">Transmembrane helix</keyword>
<feature type="transmembrane region" description="Helical" evidence="1">
    <location>
        <begin position="61"/>
        <end position="81"/>
    </location>
</feature>
<organism evidence="2 3">
    <name type="scientific">Qipengyuania spongiae</name>
    <dbReference type="NCBI Taxonomy" id="2909673"/>
    <lineage>
        <taxon>Bacteria</taxon>
        <taxon>Pseudomonadati</taxon>
        <taxon>Pseudomonadota</taxon>
        <taxon>Alphaproteobacteria</taxon>
        <taxon>Sphingomonadales</taxon>
        <taxon>Erythrobacteraceae</taxon>
        <taxon>Qipengyuania</taxon>
    </lineage>
</organism>
<evidence type="ECO:0000313" key="2">
    <source>
        <dbReference type="EMBL" id="UVI38477.1"/>
    </source>
</evidence>
<gene>
    <name evidence="2" type="ORF">L1F33_09410</name>
</gene>
<protein>
    <recommendedName>
        <fullName evidence="4">DUF2189 domain-containing protein</fullName>
    </recommendedName>
</protein>
<feature type="transmembrane region" description="Helical" evidence="1">
    <location>
        <begin position="119"/>
        <end position="138"/>
    </location>
</feature>
<name>A0ABY5SV96_9SPHN</name>
<evidence type="ECO:0000313" key="3">
    <source>
        <dbReference type="Proteomes" id="UP001065265"/>
    </source>
</evidence>
<reference evidence="2" key="1">
    <citation type="submission" date="2022-02" db="EMBL/GenBank/DDBJ databases">
        <title>Qipengyuania spongiae sp. nov., isolated from marine sponge.</title>
        <authorList>
            <person name="Li Z."/>
            <person name="Zhang M."/>
        </authorList>
    </citation>
    <scope>NUCLEOTIDE SEQUENCE</scope>
    <source>
        <strain evidence="2">PHS-Z21</strain>
    </source>
</reference>
<accession>A0ABY5SV96</accession>
<evidence type="ECO:0008006" key="4">
    <source>
        <dbReference type="Google" id="ProtNLM"/>
    </source>
</evidence>
<feature type="transmembrane region" description="Helical" evidence="1">
    <location>
        <begin position="35"/>
        <end position="55"/>
    </location>
</feature>
<keyword evidence="1" id="KW-0472">Membrane</keyword>
<dbReference type="Proteomes" id="UP001065265">
    <property type="component" value="Chromosome"/>
</dbReference>